<dbReference type="Proteomes" id="UP000003515">
    <property type="component" value="Unassembled WGS sequence"/>
</dbReference>
<feature type="transmembrane region" description="Helical" evidence="7">
    <location>
        <begin position="7"/>
        <end position="33"/>
    </location>
</feature>
<dbReference type="InterPro" id="IPR000515">
    <property type="entry name" value="MetI-like"/>
</dbReference>
<proteinExistence type="predicted"/>
<feature type="domain" description="ABC transmembrane type-1" evidence="8">
    <location>
        <begin position="350"/>
        <end position="539"/>
    </location>
</feature>
<feature type="domain" description="ABC transmembrane type-1" evidence="8">
    <location>
        <begin position="55"/>
        <end position="275"/>
    </location>
</feature>
<evidence type="ECO:0000256" key="3">
    <source>
        <dbReference type="ARBA" id="ARBA00022475"/>
    </source>
</evidence>
<keyword evidence="5 7" id="KW-1133">Transmembrane helix</keyword>
<gene>
    <name evidence="9" type="ORF">VIA_002648</name>
</gene>
<evidence type="ECO:0000256" key="2">
    <source>
        <dbReference type="ARBA" id="ARBA00022448"/>
    </source>
</evidence>
<feature type="transmembrane region" description="Helical" evidence="7">
    <location>
        <begin position="150"/>
        <end position="174"/>
    </location>
</feature>
<evidence type="ECO:0000256" key="4">
    <source>
        <dbReference type="ARBA" id="ARBA00022692"/>
    </source>
</evidence>
<dbReference type="InterPro" id="IPR035906">
    <property type="entry name" value="MetI-like_sf"/>
</dbReference>
<dbReference type="SUPFAM" id="SSF161098">
    <property type="entry name" value="MetI-like"/>
    <property type="match status" value="2"/>
</dbReference>
<feature type="transmembrane region" description="Helical" evidence="7">
    <location>
        <begin position="211"/>
        <end position="231"/>
    </location>
</feature>
<feature type="transmembrane region" description="Helical" evidence="7">
    <location>
        <begin position="388"/>
        <end position="412"/>
    </location>
</feature>
<dbReference type="PANTHER" id="PTHR30183">
    <property type="entry name" value="MOLYBDENUM TRANSPORT SYSTEM PERMEASE PROTEIN MODB"/>
    <property type="match status" value="1"/>
</dbReference>
<comment type="caution">
    <text evidence="9">The sequence shown here is derived from an EMBL/GenBank/DDBJ whole genome shotgun (WGS) entry which is preliminary data.</text>
</comment>
<evidence type="ECO:0000313" key="9">
    <source>
        <dbReference type="EMBL" id="EEX92004.1"/>
    </source>
</evidence>
<feature type="transmembrane region" description="Helical" evidence="7">
    <location>
        <begin position="522"/>
        <end position="545"/>
    </location>
</feature>
<dbReference type="CDD" id="cd06261">
    <property type="entry name" value="TM_PBP2"/>
    <property type="match status" value="1"/>
</dbReference>
<dbReference type="Gene3D" id="1.10.3720.10">
    <property type="entry name" value="MetI-like"/>
    <property type="match status" value="2"/>
</dbReference>
<feature type="transmembrane region" description="Helical" evidence="7">
    <location>
        <begin position="106"/>
        <end position="130"/>
    </location>
</feature>
<dbReference type="EMBL" id="ACZV01000005">
    <property type="protein sequence ID" value="EEX92004.1"/>
    <property type="molecule type" value="Genomic_DNA"/>
</dbReference>
<evidence type="ECO:0000256" key="7">
    <source>
        <dbReference type="SAM" id="Phobius"/>
    </source>
</evidence>
<feature type="transmembrane region" description="Helical" evidence="7">
    <location>
        <begin position="259"/>
        <end position="283"/>
    </location>
</feature>
<evidence type="ECO:0000256" key="1">
    <source>
        <dbReference type="ARBA" id="ARBA00004651"/>
    </source>
</evidence>
<dbReference type="PANTHER" id="PTHR30183:SF6">
    <property type="entry name" value="INNER MEMBRANE ABC TRANSPORTER PERMEASE PROTEIN YNJC"/>
    <property type="match status" value="1"/>
</dbReference>
<feature type="transmembrane region" description="Helical" evidence="7">
    <location>
        <begin position="357"/>
        <end position="376"/>
    </location>
</feature>
<feature type="transmembrane region" description="Helical" evidence="7">
    <location>
        <begin position="471"/>
        <end position="492"/>
    </location>
</feature>
<evidence type="ECO:0000256" key="5">
    <source>
        <dbReference type="ARBA" id="ARBA00022989"/>
    </source>
</evidence>
<reference evidence="9 10" key="1">
    <citation type="submission" date="2009-10" db="EMBL/GenBank/DDBJ databases">
        <authorList>
            <consortium name="Los Alamos National Laboratory (LANL)"/>
            <consortium name="National Microbial Pathogen Data Resource (NMPDR)"/>
            <person name="Munk A.C."/>
            <person name="Chertkov O."/>
            <person name="Tapia R."/>
            <person name="Green L."/>
            <person name="Rogers Y."/>
            <person name="Detter J.C."/>
            <person name="Bruce D."/>
            <person name="Brettin T.S."/>
            <person name="Colwell R.R."/>
            <person name="Huq A."/>
            <person name="Grim C.J."/>
            <person name="Hasan N.A."/>
            <person name="Bartels D."/>
            <person name="Vonstein V."/>
        </authorList>
    </citation>
    <scope>NUCLEOTIDE SEQUENCE [LARGE SCALE GENOMIC DNA]</scope>
    <source>
        <strain evidence="9 10">CIP 102891</strain>
    </source>
</reference>
<evidence type="ECO:0000313" key="10">
    <source>
        <dbReference type="Proteomes" id="UP000003515"/>
    </source>
</evidence>
<protein>
    <submittedName>
        <fullName evidence="9">ABC transporter permease protein YnjC</fullName>
    </submittedName>
</protein>
<dbReference type="PROSITE" id="PS50928">
    <property type="entry name" value="ABC_TM1"/>
    <property type="match status" value="2"/>
</dbReference>
<keyword evidence="4 7" id="KW-0812">Transmembrane</keyword>
<feature type="transmembrane region" description="Helical" evidence="7">
    <location>
        <begin position="418"/>
        <end position="436"/>
    </location>
</feature>
<evidence type="ECO:0000259" key="8">
    <source>
        <dbReference type="PROSITE" id="PS50928"/>
    </source>
</evidence>
<name>A0ABP2GVC3_VIBOR</name>
<feature type="transmembrane region" description="Helical" evidence="7">
    <location>
        <begin position="304"/>
        <end position="325"/>
    </location>
</feature>
<feature type="transmembrane region" description="Helical" evidence="7">
    <location>
        <begin position="61"/>
        <end position="85"/>
    </location>
</feature>
<organism evidence="9 10">
    <name type="scientific">Vibrio orientalis CIP 102891 = ATCC 33934</name>
    <dbReference type="NCBI Taxonomy" id="675816"/>
    <lineage>
        <taxon>Bacteria</taxon>
        <taxon>Pseudomonadati</taxon>
        <taxon>Pseudomonadota</taxon>
        <taxon>Gammaproteobacteria</taxon>
        <taxon>Vibrionales</taxon>
        <taxon>Vibrionaceae</taxon>
        <taxon>Vibrio</taxon>
        <taxon>Vibrio oreintalis group</taxon>
    </lineage>
</organism>
<sequence>MILPALYLLLIVICILPTIPGLLGVVMAALGYIPPVGLTSIGLDGFTQVFNWSGVSTSISLTLYSTIVSSYLACFITFMILQSCWNKRFWRVIETTLSPLLAMPHVAFAIGFAFLFSPTGIGARALFHLFGYDPNDQSVTDLALLIKDPYAIGLIVMLTFKEIPFLLLMSIPIIQQLKVERIEKVSASLGYSRAQTWWKCVLPQWLSKIRFPMFAVIAYSLSVVDVALIIGPTNPPTFAVLVWQWFNDPDLALLPRASAGAVVLFIIATLLIGFARAFEWILLHGWRSWQTSGRFGLELPGRGLFGSLVILTGLMIPLTVLWSFAQRWRFPDLLPTQYSSRFWQYEWSNILDTLSQSLSIAVICASLALILAVIAHEYRLRHRWTLPHYLIAIPMLIPQLSILFGIQVATLYIDSSAYLLWVCWAHVFFVFPYVYLSLDGPWKSYDSGLTRVGLSLGKSPIHVWLKIKLPILLPAVMFAWAIGVSVSLAQYLPTLILGAGRISTITTEAVALSSGFDRRVTAIYALWQALLPLLFFSIAILLGHFHAKYRRLSIKGLLPNESLSRKPHRL</sequence>
<keyword evidence="3" id="KW-1003">Cell membrane</keyword>
<keyword evidence="2" id="KW-0813">Transport</keyword>
<keyword evidence="10" id="KW-1185">Reference proteome</keyword>
<accession>A0ABP2GVC3</accession>
<evidence type="ECO:0000256" key="6">
    <source>
        <dbReference type="ARBA" id="ARBA00023136"/>
    </source>
</evidence>
<keyword evidence="6 7" id="KW-0472">Membrane</keyword>
<comment type="subcellular location">
    <subcellularLocation>
        <location evidence="1">Cell membrane</location>
        <topology evidence="1">Multi-pass membrane protein</topology>
    </subcellularLocation>
</comment>